<comment type="similarity">
    <text evidence="4 6">Belongs to the GART family.</text>
</comment>
<comment type="pathway">
    <text evidence="1 6">Purine metabolism; IMP biosynthesis via de novo pathway; N(2)-formyl-N(1)-(5-phospho-D-ribosyl)glycinamide from N(1)-(5-phospho-D-ribosyl)glycinamide (10-formyl THF route): step 1/1.</text>
</comment>
<keyword evidence="9" id="KW-1185">Reference proteome</keyword>
<feature type="site" description="Raises pKa of active site His" evidence="6">
    <location>
        <position position="150"/>
    </location>
</feature>
<evidence type="ECO:0000256" key="1">
    <source>
        <dbReference type="ARBA" id="ARBA00005054"/>
    </source>
</evidence>
<comment type="catalytic activity">
    <reaction evidence="5 6">
        <text>N(1)-(5-phospho-beta-D-ribosyl)glycinamide + (6R)-10-formyltetrahydrofolate = N(2)-formyl-N(1)-(5-phospho-beta-D-ribosyl)glycinamide + (6S)-5,6,7,8-tetrahydrofolate + H(+)</text>
        <dbReference type="Rhea" id="RHEA:15053"/>
        <dbReference type="ChEBI" id="CHEBI:15378"/>
        <dbReference type="ChEBI" id="CHEBI:57453"/>
        <dbReference type="ChEBI" id="CHEBI:143788"/>
        <dbReference type="ChEBI" id="CHEBI:147286"/>
        <dbReference type="ChEBI" id="CHEBI:195366"/>
        <dbReference type="EC" id="2.1.2.2"/>
    </reaction>
</comment>
<dbReference type="Pfam" id="PF00551">
    <property type="entry name" value="Formyl_trans_N"/>
    <property type="match status" value="1"/>
</dbReference>
<dbReference type="EC" id="2.1.2.2" evidence="6"/>
<dbReference type="GO" id="GO:0005737">
    <property type="term" value="C:cytoplasm"/>
    <property type="evidence" value="ECO:0007669"/>
    <property type="project" value="TreeGrafter"/>
</dbReference>
<dbReference type="PANTHER" id="PTHR43369:SF2">
    <property type="entry name" value="PHOSPHORIBOSYLGLYCINAMIDE FORMYLTRANSFERASE"/>
    <property type="match status" value="1"/>
</dbReference>
<dbReference type="Proteomes" id="UP000501094">
    <property type="component" value="Chromosome"/>
</dbReference>
<feature type="binding site" evidence="6">
    <location>
        <position position="112"/>
    </location>
    <ligand>
        <name>(6R)-10-formyltetrahydrofolate</name>
        <dbReference type="ChEBI" id="CHEBI:195366"/>
    </ligand>
</feature>
<dbReference type="PROSITE" id="PS00373">
    <property type="entry name" value="GART"/>
    <property type="match status" value="1"/>
</dbReference>
<feature type="binding site" evidence="6">
    <location>
        <position position="71"/>
    </location>
    <ligand>
        <name>(6R)-10-formyltetrahydrofolate</name>
        <dbReference type="ChEBI" id="CHEBI:195366"/>
    </ligand>
</feature>
<evidence type="ECO:0000313" key="8">
    <source>
        <dbReference type="EMBL" id="QIZ20650.1"/>
    </source>
</evidence>
<dbReference type="UniPathway" id="UPA00074">
    <property type="reaction ID" value="UER00126"/>
</dbReference>
<evidence type="ECO:0000259" key="7">
    <source>
        <dbReference type="Pfam" id="PF00551"/>
    </source>
</evidence>
<dbReference type="InterPro" id="IPR036477">
    <property type="entry name" value="Formyl_transf_N_sf"/>
</dbReference>
<dbReference type="AlphaFoldDB" id="A0A6H1Q2B8"/>
<evidence type="ECO:0000256" key="4">
    <source>
        <dbReference type="ARBA" id="ARBA00038440"/>
    </source>
</evidence>
<dbReference type="PANTHER" id="PTHR43369">
    <property type="entry name" value="PHOSPHORIBOSYLGLYCINAMIDE FORMYLTRANSFERASE"/>
    <property type="match status" value="1"/>
</dbReference>
<evidence type="ECO:0000313" key="9">
    <source>
        <dbReference type="Proteomes" id="UP000501094"/>
    </source>
</evidence>
<dbReference type="KEGG" id="peg:E5R92_02475"/>
<reference evidence="8 9" key="1">
    <citation type="journal article" date="2020" name="Nat. Microbiol.">
        <title>Lysogenic host-virus interactions in SAR11 marine bacteria.</title>
        <authorList>
            <person name="Morris R.M."/>
            <person name="Cain K.R."/>
            <person name="Hvorecny K.L."/>
            <person name="Kollman J.M."/>
        </authorList>
    </citation>
    <scope>NUCLEOTIDE SEQUENCE [LARGE SCALE GENOMIC DNA]</scope>
    <source>
        <strain evidence="8 9">NP1</strain>
    </source>
</reference>
<organism evidence="8 9">
    <name type="scientific">Candidatus Pelagibacter giovannonii</name>
    <dbReference type="NCBI Taxonomy" id="2563896"/>
    <lineage>
        <taxon>Bacteria</taxon>
        <taxon>Pseudomonadati</taxon>
        <taxon>Pseudomonadota</taxon>
        <taxon>Alphaproteobacteria</taxon>
        <taxon>Candidatus Pelagibacterales</taxon>
        <taxon>Candidatus Pelagibacteraceae</taxon>
        <taxon>Candidatus Pelagibacter</taxon>
    </lineage>
</organism>
<dbReference type="InterPro" id="IPR002376">
    <property type="entry name" value="Formyl_transf_N"/>
</dbReference>
<gene>
    <name evidence="6 8" type="primary">purN</name>
    <name evidence="8" type="ORF">E5R92_02475</name>
</gene>
<dbReference type="InterPro" id="IPR001555">
    <property type="entry name" value="GART_AS"/>
</dbReference>
<protein>
    <recommendedName>
        <fullName evidence="6">Phosphoribosylglycinamide formyltransferase</fullName>
        <ecNumber evidence="6">2.1.2.2</ecNumber>
    </recommendedName>
    <alternativeName>
        <fullName evidence="6">5'-phosphoribosylglycinamide transformylase</fullName>
    </alternativeName>
    <alternativeName>
        <fullName evidence="6">GAR transformylase</fullName>
        <shortName evidence="6">GART</shortName>
    </alternativeName>
</protein>
<evidence type="ECO:0000256" key="5">
    <source>
        <dbReference type="ARBA" id="ARBA00047664"/>
    </source>
</evidence>
<evidence type="ECO:0000256" key="3">
    <source>
        <dbReference type="ARBA" id="ARBA00022755"/>
    </source>
</evidence>
<dbReference type="SUPFAM" id="SSF53328">
    <property type="entry name" value="Formyltransferase"/>
    <property type="match status" value="1"/>
</dbReference>
<dbReference type="GO" id="GO:0006189">
    <property type="term" value="P:'de novo' IMP biosynthetic process"/>
    <property type="evidence" value="ECO:0007669"/>
    <property type="project" value="UniProtKB-UniRule"/>
</dbReference>
<dbReference type="Gene3D" id="3.40.50.170">
    <property type="entry name" value="Formyl transferase, N-terminal domain"/>
    <property type="match status" value="1"/>
</dbReference>
<evidence type="ECO:0000256" key="2">
    <source>
        <dbReference type="ARBA" id="ARBA00022679"/>
    </source>
</evidence>
<feature type="active site" description="Proton donor" evidence="6">
    <location>
        <position position="114"/>
    </location>
</feature>
<dbReference type="HAMAP" id="MF_01930">
    <property type="entry name" value="PurN"/>
    <property type="match status" value="1"/>
</dbReference>
<dbReference type="GO" id="GO:0004644">
    <property type="term" value="F:phosphoribosylglycinamide formyltransferase activity"/>
    <property type="evidence" value="ECO:0007669"/>
    <property type="project" value="UniProtKB-UniRule"/>
</dbReference>
<dbReference type="RefSeq" id="WP_168606535.1">
    <property type="nucleotide sequence ID" value="NZ_CP038852.1"/>
</dbReference>
<feature type="domain" description="Formyl transferase N-terminal" evidence="7">
    <location>
        <begin position="11"/>
        <end position="187"/>
    </location>
</feature>
<dbReference type="InterPro" id="IPR004607">
    <property type="entry name" value="GART"/>
</dbReference>
<feature type="binding site" evidence="6">
    <location>
        <begin position="20"/>
        <end position="22"/>
    </location>
    <ligand>
        <name>N(1)-(5-phospho-beta-D-ribosyl)glycinamide</name>
        <dbReference type="ChEBI" id="CHEBI:143788"/>
    </ligand>
</feature>
<feature type="binding site" evidence="6">
    <location>
        <begin position="95"/>
        <end position="98"/>
    </location>
    <ligand>
        <name>(6R)-10-formyltetrahydrofolate</name>
        <dbReference type="ChEBI" id="CHEBI:195366"/>
    </ligand>
</feature>
<keyword evidence="2 6" id="KW-0808">Transferase</keyword>
<evidence type="ECO:0000256" key="6">
    <source>
        <dbReference type="HAMAP-Rule" id="MF_01930"/>
    </source>
</evidence>
<sequence length="192" mass="21736">MVKLTGLKKIKTAVFISGTGSNLKNLIKFSKEKNSPISINLIFSNTSKAKGLRFSNQFNIKKYISSFKHPKIAEKKILDLLNKENIKFICLAGFMKILSKKFIKNFKGKIVNMHPSLLPKYKGLDTHTKAIQNKDKVAGCTVHFVTAKLDSGKIILQKKVKILKKDTFTSLAKKVLKQEHKLYPTAIKKIFN</sequence>
<comment type="function">
    <text evidence="6">Catalyzes the transfer of a formyl group from 10-formyltetrahydrofolate to 5-phospho-ribosyl-glycinamide (GAR), producing 5-phospho-ribosyl-N-formylglycinamide (FGAR) and tetrahydrofolate.</text>
</comment>
<dbReference type="NCBIfam" id="TIGR00639">
    <property type="entry name" value="PurN"/>
    <property type="match status" value="1"/>
</dbReference>
<keyword evidence="3 6" id="KW-0658">Purine biosynthesis</keyword>
<name>A0A6H1Q2B8_9PROT</name>
<dbReference type="EMBL" id="CP038852">
    <property type="protein sequence ID" value="QIZ20650.1"/>
    <property type="molecule type" value="Genomic_DNA"/>
</dbReference>
<accession>A0A6H1Q2B8</accession>
<dbReference type="CDD" id="cd08645">
    <property type="entry name" value="FMT_core_GART"/>
    <property type="match status" value="1"/>
</dbReference>
<proteinExistence type="inferred from homology"/>